<keyword evidence="1" id="KW-0812">Transmembrane</keyword>
<keyword evidence="1" id="KW-1133">Transmembrane helix</keyword>
<name>A0ABT4VTK2_9HYPH</name>
<organism evidence="2 3">
    <name type="scientific">Hoeflea poritis</name>
    <dbReference type="NCBI Taxonomy" id="2993659"/>
    <lineage>
        <taxon>Bacteria</taxon>
        <taxon>Pseudomonadati</taxon>
        <taxon>Pseudomonadota</taxon>
        <taxon>Alphaproteobacteria</taxon>
        <taxon>Hyphomicrobiales</taxon>
        <taxon>Rhizobiaceae</taxon>
        <taxon>Hoeflea</taxon>
    </lineage>
</organism>
<dbReference type="InterPro" id="IPR043130">
    <property type="entry name" value="CDP-OH_PTrfase_TM_dom"/>
</dbReference>
<proteinExistence type="predicted"/>
<sequence>MLDGAVRKMINPPLDAAGRQLASLGITANTVTIVGCLIGLVAAFAIWQQAYWAGLVLLLISRLCDGLDGAIAKATQSTDFGGYLDIVLDFVFYGAIPLGFVLADPAVNAVAGAVLIFSFYVNGSTFLAYAIMAERYDMHSTVRGEKSLYFTTGLAEATETIAVFAIFCIFPQSFVWLAYIYAAICLYTALSRIVIAGRMFGQR</sequence>
<dbReference type="EMBL" id="JAPJZH010000018">
    <property type="protein sequence ID" value="MDA4848044.1"/>
    <property type="molecule type" value="Genomic_DNA"/>
</dbReference>
<evidence type="ECO:0000313" key="3">
    <source>
        <dbReference type="Proteomes" id="UP001148313"/>
    </source>
</evidence>
<reference evidence="2" key="1">
    <citation type="submission" date="2022-11" db="EMBL/GenBank/DDBJ databases">
        <title>Hoeflea poritis sp. nov., isolated from scleractinian coral Porites lutea.</title>
        <authorList>
            <person name="Zhang G."/>
            <person name="Wei Q."/>
            <person name="Cai L."/>
        </authorList>
    </citation>
    <scope>NUCLEOTIDE SEQUENCE</scope>
    <source>
        <strain evidence="2">E7-10</strain>
    </source>
</reference>
<feature type="transmembrane region" description="Helical" evidence="1">
    <location>
        <begin position="176"/>
        <end position="195"/>
    </location>
</feature>
<protein>
    <submittedName>
        <fullName evidence="2">CDP-alcohol phosphatidyltransferase family protein</fullName>
    </submittedName>
</protein>
<keyword evidence="3" id="KW-1185">Reference proteome</keyword>
<feature type="transmembrane region" description="Helical" evidence="1">
    <location>
        <begin position="109"/>
        <end position="132"/>
    </location>
</feature>
<gene>
    <name evidence="2" type="ORF">OOZ53_21985</name>
</gene>
<dbReference type="Proteomes" id="UP001148313">
    <property type="component" value="Unassembled WGS sequence"/>
</dbReference>
<accession>A0ABT4VTK2</accession>
<dbReference type="Gene3D" id="1.20.120.1760">
    <property type="match status" value="1"/>
</dbReference>
<feature type="transmembrane region" description="Helical" evidence="1">
    <location>
        <begin position="21"/>
        <end position="45"/>
    </location>
</feature>
<feature type="transmembrane region" description="Helical" evidence="1">
    <location>
        <begin position="148"/>
        <end position="170"/>
    </location>
</feature>
<dbReference type="InterPro" id="IPR000462">
    <property type="entry name" value="CDP-OH_P_trans"/>
</dbReference>
<evidence type="ECO:0000313" key="2">
    <source>
        <dbReference type="EMBL" id="MDA4848044.1"/>
    </source>
</evidence>
<dbReference type="Pfam" id="PF01066">
    <property type="entry name" value="CDP-OH_P_transf"/>
    <property type="match status" value="1"/>
</dbReference>
<keyword evidence="1" id="KW-0472">Membrane</keyword>
<dbReference type="RefSeq" id="WP_271091889.1">
    <property type="nucleotide sequence ID" value="NZ_JAPJZH010000018.1"/>
</dbReference>
<evidence type="ECO:0000256" key="1">
    <source>
        <dbReference type="SAM" id="Phobius"/>
    </source>
</evidence>
<comment type="caution">
    <text evidence="2">The sequence shown here is derived from an EMBL/GenBank/DDBJ whole genome shotgun (WGS) entry which is preliminary data.</text>
</comment>
<feature type="transmembrane region" description="Helical" evidence="1">
    <location>
        <begin position="83"/>
        <end position="103"/>
    </location>
</feature>